<dbReference type="InterPro" id="IPR017039">
    <property type="entry name" value="Virul_fac_BrkB"/>
</dbReference>
<protein>
    <submittedName>
        <fullName evidence="8">YhjD/YihY/BrkB family envelope integrity protein</fullName>
    </submittedName>
</protein>
<reference evidence="9" key="1">
    <citation type="submission" date="2023-07" db="EMBL/GenBank/DDBJ databases">
        <title>30 novel species of actinomycetes from the DSMZ collection.</title>
        <authorList>
            <person name="Nouioui I."/>
        </authorList>
    </citation>
    <scope>NUCLEOTIDE SEQUENCE [LARGE SCALE GENOMIC DNA]</scope>
    <source>
        <strain evidence="9">DSM 46792</strain>
    </source>
</reference>
<evidence type="ECO:0000256" key="1">
    <source>
        <dbReference type="ARBA" id="ARBA00004651"/>
    </source>
</evidence>
<name>A0ABU2K366_9ACTN</name>
<accession>A0ABU2K366</accession>
<gene>
    <name evidence="8" type="ORF">RM425_01820</name>
</gene>
<feature type="transmembrane region" description="Helical" evidence="7">
    <location>
        <begin position="256"/>
        <end position="284"/>
    </location>
</feature>
<feature type="transmembrane region" description="Helical" evidence="7">
    <location>
        <begin position="151"/>
        <end position="171"/>
    </location>
</feature>
<comment type="caution">
    <text evidence="8">The sequence shown here is derived from an EMBL/GenBank/DDBJ whole genome shotgun (WGS) entry which is preliminary data.</text>
</comment>
<evidence type="ECO:0000256" key="2">
    <source>
        <dbReference type="ARBA" id="ARBA00022475"/>
    </source>
</evidence>
<evidence type="ECO:0000313" key="9">
    <source>
        <dbReference type="Proteomes" id="UP001183222"/>
    </source>
</evidence>
<comment type="subcellular location">
    <subcellularLocation>
        <location evidence="1">Cell membrane</location>
        <topology evidence="1">Multi-pass membrane protein</topology>
    </subcellularLocation>
</comment>
<feature type="transmembrane region" description="Helical" evidence="7">
    <location>
        <begin position="113"/>
        <end position="130"/>
    </location>
</feature>
<evidence type="ECO:0000256" key="6">
    <source>
        <dbReference type="SAM" id="MobiDB-lite"/>
    </source>
</evidence>
<evidence type="ECO:0000256" key="5">
    <source>
        <dbReference type="ARBA" id="ARBA00023136"/>
    </source>
</evidence>
<evidence type="ECO:0000256" key="4">
    <source>
        <dbReference type="ARBA" id="ARBA00022989"/>
    </source>
</evidence>
<keyword evidence="3 7" id="KW-0812">Transmembrane</keyword>
<keyword evidence="5 7" id="KW-0472">Membrane</keyword>
<dbReference type="EMBL" id="JAVREI010000001">
    <property type="protein sequence ID" value="MDT0274630.1"/>
    <property type="molecule type" value="Genomic_DNA"/>
</dbReference>
<sequence length="298" mass="31634">MAGSLVARRRGTGGTPLTPESARPVRSWWRALLAGVRHRLEGRDLALIAAGLTFYAGIAVVPLLVLAFSFTAWLTSAERVRELGERLAGLLPPELGAPDAVARLVEAGVDLDPLHGLLALLPMSLYGEGVRRALLRFSAREEGLTSWRGRLTALPLLLLAPFLLYPLLLAADAMAALADSGGAWATVGRVAVGFYAVLAALTLPLAWGFRVVGGDRVRWPALVCGALFTAACLSGFLQGFVLFLSLPLDLGAPFGGLTVVGGVVAVGFWLWLLHLVMLGGWLVTDSLDELLERRRTGA</sequence>
<keyword evidence="4 7" id="KW-1133">Transmembrane helix</keyword>
<dbReference type="Proteomes" id="UP001183222">
    <property type="component" value="Unassembled WGS sequence"/>
</dbReference>
<keyword evidence="9" id="KW-1185">Reference proteome</keyword>
<keyword evidence="2" id="KW-1003">Cell membrane</keyword>
<evidence type="ECO:0000256" key="7">
    <source>
        <dbReference type="SAM" id="Phobius"/>
    </source>
</evidence>
<dbReference type="RefSeq" id="WP_311343473.1">
    <property type="nucleotide sequence ID" value="NZ_JAVREI010000001.1"/>
</dbReference>
<evidence type="ECO:0000256" key="3">
    <source>
        <dbReference type="ARBA" id="ARBA00022692"/>
    </source>
</evidence>
<feature type="transmembrane region" description="Helical" evidence="7">
    <location>
        <begin position="45"/>
        <end position="74"/>
    </location>
</feature>
<dbReference type="Pfam" id="PF03631">
    <property type="entry name" value="Virul_fac_BrkB"/>
    <property type="match status" value="1"/>
</dbReference>
<evidence type="ECO:0000313" key="8">
    <source>
        <dbReference type="EMBL" id="MDT0274630.1"/>
    </source>
</evidence>
<feature type="transmembrane region" description="Helical" evidence="7">
    <location>
        <begin position="183"/>
        <end position="207"/>
    </location>
</feature>
<feature type="region of interest" description="Disordered" evidence="6">
    <location>
        <begin position="1"/>
        <end position="21"/>
    </location>
</feature>
<proteinExistence type="predicted"/>
<organism evidence="8 9">
    <name type="scientific">Blastococcus goldschmidtiae</name>
    <dbReference type="NCBI Taxonomy" id="3075546"/>
    <lineage>
        <taxon>Bacteria</taxon>
        <taxon>Bacillati</taxon>
        <taxon>Actinomycetota</taxon>
        <taxon>Actinomycetes</taxon>
        <taxon>Geodermatophilales</taxon>
        <taxon>Geodermatophilaceae</taxon>
        <taxon>Blastococcus</taxon>
    </lineage>
</organism>
<feature type="transmembrane region" description="Helical" evidence="7">
    <location>
        <begin position="219"/>
        <end position="244"/>
    </location>
</feature>